<dbReference type="RefSeq" id="WP_150781913.1">
    <property type="nucleotide sequence ID" value="NZ_CABVIH010000029.1"/>
</dbReference>
<dbReference type="Proteomes" id="UP000375525">
    <property type="component" value="Unassembled WGS sequence"/>
</dbReference>
<name>A0A5E7P7E7_PSEFL</name>
<dbReference type="EMBL" id="CABVIH010000029">
    <property type="protein sequence ID" value="VVP44770.1"/>
    <property type="molecule type" value="Genomic_DNA"/>
</dbReference>
<evidence type="ECO:0000313" key="1">
    <source>
        <dbReference type="EMBL" id="VVP44770.1"/>
    </source>
</evidence>
<organism evidence="1 2">
    <name type="scientific">Pseudomonas fluorescens</name>
    <dbReference type="NCBI Taxonomy" id="294"/>
    <lineage>
        <taxon>Bacteria</taxon>
        <taxon>Pseudomonadati</taxon>
        <taxon>Pseudomonadota</taxon>
        <taxon>Gammaproteobacteria</taxon>
        <taxon>Pseudomonadales</taxon>
        <taxon>Pseudomonadaceae</taxon>
        <taxon>Pseudomonas</taxon>
    </lineage>
</organism>
<sequence length="111" mass="12583">MTTDRVDPFKALGQFKPKSDADSVPLSVDIDKLSTDNNFPSREAQRVELGPKRKRFGAASKVQFNIRVDAADQERFYRIAEERGISKLGDLFGRCLDALEELEKIKTDRAH</sequence>
<proteinExistence type="predicted"/>
<accession>A0A5E7P7E7</accession>
<dbReference type="OrthoDB" id="7017107at2"/>
<evidence type="ECO:0000313" key="2">
    <source>
        <dbReference type="Proteomes" id="UP000375525"/>
    </source>
</evidence>
<evidence type="ECO:0008006" key="3">
    <source>
        <dbReference type="Google" id="ProtNLM"/>
    </source>
</evidence>
<protein>
    <recommendedName>
        <fullName evidence="3">Stability/partitioning determinant</fullName>
    </recommendedName>
</protein>
<gene>
    <name evidence="1" type="ORF">PS880_05036</name>
</gene>
<reference evidence="1 2" key="1">
    <citation type="submission" date="2019-09" db="EMBL/GenBank/DDBJ databases">
        <authorList>
            <person name="Chandra G."/>
            <person name="Truman W A."/>
        </authorList>
    </citation>
    <scope>NUCLEOTIDE SEQUENCE [LARGE SCALE GENOMIC DNA]</scope>
    <source>
        <strain evidence="1">PS880</strain>
    </source>
</reference>
<dbReference type="AlphaFoldDB" id="A0A5E7P7E7"/>